<feature type="domain" description="Glycosyl transferase family 1" evidence="2">
    <location>
        <begin position="186"/>
        <end position="337"/>
    </location>
</feature>
<evidence type="ECO:0000313" key="3">
    <source>
        <dbReference type="EMBL" id="GGB15083.1"/>
    </source>
</evidence>
<dbReference type="RefSeq" id="WP_188835028.1">
    <property type="nucleotide sequence ID" value="NZ_BMHI01000001.1"/>
</dbReference>
<accession>A0A916WNL3</accession>
<dbReference type="EMBL" id="BMHI01000001">
    <property type="protein sequence ID" value="GGB15083.1"/>
    <property type="molecule type" value="Genomic_DNA"/>
</dbReference>
<protein>
    <recommendedName>
        <fullName evidence="2">Glycosyl transferase family 1 domain-containing protein</fullName>
    </recommendedName>
</protein>
<reference evidence="3" key="2">
    <citation type="submission" date="2020-09" db="EMBL/GenBank/DDBJ databases">
        <authorList>
            <person name="Sun Q."/>
            <person name="Zhou Y."/>
        </authorList>
    </citation>
    <scope>NUCLEOTIDE SEQUENCE</scope>
    <source>
        <strain evidence="3">CGMCC 1.15085</strain>
    </source>
</reference>
<evidence type="ECO:0000313" key="4">
    <source>
        <dbReference type="Proteomes" id="UP000636793"/>
    </source>
</evidence>
<keyword evidence="4" id="KW-1185">Reference proteome</keyword>
<dbReference type="Pfam" id="PF00534">
    <property type="entry name" value="Glycos_transf_1"/>
    <property type="match status" value="1"/>
</dbReference>
<dbReference type="AlphaFoldDB" id="A0A916WNL3"/>
<dbReference type="SUPFAM" id="SSF51161">
    <property type="entry name" value="Trimeric LpxA-like enzymes"/>
    <property type="match status" value="1"/>
</dbReference>
<dbReference type="Gene3D" id="3.40.50.2000">
    <property type="entry name" value="Glycogen Phosphorylase B"/>
    <property type="match status" value="2"/>
</dbReference>
<dbReference type="Pfam" id="PF14602">
    <property type="entry name" value="Hexapep_2"/>
    <property type="match status" value="1"/>
</dbReference>
<comment type="caution">
    <text evidence="3">The sequence shown here is derived from an EMBL/GenBank/DDBJ whole genome shotgun (WGS) entry which is preliminary data.</text>
</comment>
<proteinExistence type="predicted"/>
<dbReference type="Proteomes" id="UP000636793">
    <property type="component" value="Unassembled WGS sequence"/>
</dbReference>
<dbReference type="GO" id="GO:0016757">
    <property type="term" value="F:glycosyltransferase activity"/>
    <property type="evidence" value="ECO:0007669"/>
    <property type="project" value="InterPro"/>
</dbReference>
<dbReference type="InterPro" id="IPR001296">
    <property type="entry name" value="Glyco_trans_1"/>
</dbReference>
<keyword evidence="1" id="KW-0808">Transferase</keyword>
<dbReference type="GO" id="GO:0009103">
    <property type="term" value="P:lipopolysaccharide biosynthetic process"/>
    <property type="evidence" value="ECO:0007669"/>
    <property type="project" value="TreeGrafter"/>
</dbReference>
<dbReference type="CDD" id="cd03809">
    <property type="entry name" value="GT4_MtfB-like"/>
    <property type="match status" value="1"/>
</dbReference>
<dbReference type="InterPro" id="IPR001451">
    <property type="entry name" value="Hexapep"/>
</dbReference>
<dbReference type="CDD" id="cd04647">
    <property type="entry name" value="LbH_MAT_like"/>
    <property type="match status" value="1"/>
</dbReference>
<dbReference type="Gene3D" id="2.160.10.10">
    <property type="entry name" value="Hexapeptide repeat proteins"/>
    <property type="match status" value="1"/>
</dbReference>
<sequence length="592" mass="64106">MAIDAEQPALRLLFDANWWLSGPPSGRNVLQNIVGAWIETYPDDELTLRCRASDATAIAGSVDSQAHRISVTTIPDWIPTEAVASFLSGSRGSVFDAVITQNFAAPARGCVSAVFLHDLLFVDHPEWFSLTERLYLAGLPPTLKFADLIFTSSQSETARISRLLPTMTSKLVKVGLAVPKGLSDAESVKPSGAPHGEQFILCVGRLNVRKNLGRLISAYSGSASLIKSHRLLIVGEADGRKEAIELQGNVQDRITFLGRITDGELRWLYENAALFVFPSMDEGFGLPLAEAAQFSVPVVASRIPPFTEMDVAIGYFDPNSVTEMRAAIEDAIATPKSSAASLDAWDAIVKRMRQAIIERKAEPKESRIRRVANRMYKESRGLGDGIDREVTDFDVVQFAGRKLLQRARGATRGYPSTYVDRGARLLNRRHLTLGERTSVGQDVLVDAMSRDGIQIADEVTIDRGAVIRASGVIRNLGIGIMIGRRSAIGVNNFIHGGGGVYIGQNVLLGPGVQIFSENHITSDVNTPIIEQGELRDSVHIEDDVWIGAGAIVTAGVHIRRGAVIAAGAVVTRDVAEFSVVAGVPAREVSRRL</sequence>
<name>A0A916WNL3_9MICO</name>
<organism evidence="3 4">
    <name type="scientific">Flexivirga endophytica</name>
    <dbReference type="NCBI Taxonomy" id="1849103"/>
    <lineage>
        <taxon>Bacteria</taxon>
        <taxon>Bacillati</taxon>
        <taxon>Actinomycetota</taxon>
        <taxon>Actinomycetes</taxon>
        <taxon>Micrococcales</taxon>
        <taxon>Dermacoccaceae</taxon>
        <taxon>Flexivirga</taxon>
    </lineage>
</organism>
<gene>
    <name evidence="3" type="ORF">GCM10011492_00940</name>
</gene>
<dbReference type="PANTHER" id="PTHR46401">
    <property type="entry name" value="GLYCOSYLTRANSFERASE WBBK-RELATED"/>
    <property type="match status" value="1"/>
</dbReference>
<evidence type="ECO:0000259" key="2">
    <source>
        <dbReference type="Pfam" id="PF00534"/>
    </source>
</evidence>
<evidence type="ECO:0000256" key="1">
    <source>
        <dbReference type="ARBA" id="ARBA00022679"/>
    </source>
</evidence>
<dbReference type="PANTHER" id="PTHR46401:SF2">
    <property type="entry name" value="GLYCOSYLTRANSFERASE WBBK-RELATED"/>
    <property type="match status" value="1"/>
</dbReference>
<dbReference type="InterPro" id="IPR011004">
    <property type="entry name" value="Trimer_LpxA-like_sf"/>
</dbReference>
<reference evidence="3" key="1">
    <citation type="journal article" date="2014" name="Int. J. Syst. Evol. Microbiol.">
        <title>Complete genome sequence of Corynebacterium casei LMG S-19264T (=DSM 44701T), isolated from a smear-ripened cheese.</title>
        <authorList>
            <consortium name="US DOE Joint Genome Institute (JGI-PGF)"/>
            <person name="Walter F."/>
            <person name="Albersmeier A."/>
            <person name="Kalinowski J."/>
            <person name="Ruckert C."/>
        </authorList>
    </citation>
    <scope>NUCLEOTIDE SEQUENCE</scope>
    <source>
        <strain evidence="3">CGMCC 1.15085</strain>
    </source>
</reference>
<dbReference type="SUPFAM" id="SSF53756">
    <property type="entry name" value="UDP-Glycosyltransferase/glycogen phosphorylase"/>
    <property type="match status" value="1"/>
</dbReference>